<dbReference type="Pfam" id="PF02954">
    <property type="entry name" value="HTH_8"/>
    <property type="match status" value="1"/>
</dbReference>
<evidence type="ECO:0000256" key="2">
    <source>
        <dbReference type="ARBA" id="ARBA00022840"/>
    </source>
</evidence>
<comment type="caution">
    <text evidence="6">The sequence shown here is derived from an EMBL/GenBank/DDBJ whole genome shotgun (WGS) entry which is preliminary data.</text>
</comment>
<dbReference type="GO" id="GO:0005524">
    <property type="term" value="F:ATP binding"/>
    <property type="evidence" value="ECO:0007669"/>
    <property type="project" value="UniProtKB-KW"/>
</dbReference>
<dbReference type="GO" id="GO:0043565">
    <property type="term" value="F:sequence-specific DNA binding"/>
    <property type="evidence" value="ECO:0007669"/>
    <property type="project" value="InterPro"/>
</dbReference>
<sequence length="306" mass="34988">MIVGGIDMPMFLVRSLSQDIIGESKGLRQAVEGCRKAAKENAPVMFQGEVSTGKLLLAGFLHKESKHSRQPLLVVDCIKDEDMIHELLAPGFECKQLDRYEGGSIYFREVATLSLGKQNQLYKALEKIEKRKIRAFLSSSQNIHLMRMEKAFDPDLYDYASQWEIAVPPLRQRKEDILPLVRHYIGVFNLKLRKSIQGLTPQAEEILLAYRWPGNVDELKQIINRAMHLSNESHISQRHLSDNLGISKEDGFSHGVMPLERMEEILLRSALERYGFTLEGKKRAARALNISLATLYNKLKRYNLNP</sequence>
<dbReference type="Proteomes" id="UP000004416">
    <property type="component" value="Unassembled WGS sequence"/>
</dbReference>
<dbReference type="InterPro" id="IPR058031">
    <property type="entry name" value="AAA_lid_NorR"/>
</dbReference>
<dbReference type="PROSITE" id="PS50045">
    <property type="entry name" value="SIGMA54_INTERACT_4"/>
    <property type="match status" value="1"/>
</dbReference>
<name>G9XPJ6_DESHA</name>
<feature type="domain" description="Sigma-54 factor interaction" evidence="5">
    <location>
        <begin position="20"/>
        <end position="228"/>
    </location>
</feature>
<dbReference type="Gene3D" id="3.40.50.300">
    <property type="entry name" value="P-loop containing nucleotide triphosphate hydrolases"/>
    <property type="match status" value="1"/>
</dbReference>
<organism evidence="6 7">
    <name type="scientific">Desulfitobacterium hafniense DP7</name>
    <dbReference type="NCBI Taxonomy" id="537010"/>
    <lineage>
        <taxon>Bacteria</taxon>
        <taxon>Bacillati</taxon>
        <taxon>Bacillota</taxon>
        <taxon>Clostridia</taxon>
        <taxon>Eubacteriales</taxon>
        <taxon>Desulfitobacteriaceae</taxon>
        <taxon>Desulfitobacterium</taxon>
    </lineage>
</organism>
<dbReference type="Pfam" id="PF25601">
    <property type="entry name" value="AAA_lid_14"/>
    <property type="match status" value="1"/>
</dbReference>
<dbReference type="InterPro" id="IPR027417">
    <property type="entry name" value="P-loop_NTPase"/>
</dbReference>
<dbReference type="Gene3D" id="1.10.8.60">
    <property type="match status" value="1"/>
</dbReference>
<evidence type="ECO:0000256" key="3">
    <source>
        <dbReference type="ARBA" id="ARBA00023015"/>
    </source>
</evidence>
<reference evidence="6 7" key="1">
    <citation type="submission" date="2011-08" db="EMBL/GenBank/DDBJ databases">
        <authorList>
            <person name="Weinstock G."/>
            <person name="Sodergren E."/>
            <person name="Clifton S."/>
            <person name="Fulton L."/>
            <person name="Fulton B."/>
            <person name="Courtney L."/>
            <person name="Fronick C."/>
            <person name="Harrison M."/>
            <person name="Strong C."/>
            <person name="Farmer C."/>
            <person name="Delahaunty K."/>
            <person name="Markovic C."/>
            <person name="Hall O."/>
            <person name="Minx P."/>
            <person name="Tomlinson C."/>
            <person name="Mitreva M."/>
            <person name="Hou S."/>
            <person name="Chen J."/>
            <person name="Wollam A."/>
            <person name="Pepin K.H."/>
            <person name="Johnson M."/>
            <person name="Bhonagiri V."/>
            <person name="Zhang X."/>
            <person name="Suruliraj S."/>
            <person name="Warren W."/>
            <person name="Chinwalla A."/>
            <person name="Mardis E.R."/>
            <person name="Wilson R.K."/>
        </authorList>
    </citation>
    <scope>NUCLEOTIDE SEQUENCE [LARGE SCALE GENOMIC DNA]</scope>
    <source>
        <strain evidence="6 7">DP7</strain>
    </source>
</reference>
<evidence type="ECO:0000259" key="5">
    <source>
        <dbReference type="PROSITE" id="PS50045"/>
    </source>
</evidence>
<dbReference type="EMBL" id="AFZX01000072">
    <property type="protein sequence ID" value="EHL06412.1"/>
    <property type="molecule type" value="Genomic_DNA"/>
</dbReference>
<keyword evidence="4" id="KW-0804">Transcription</keyword>
<dbReference type="PANTHER" id="PTHR32071">
    <property type="entry name" value="TRANSCRIPTIONAL REGULATORY PROTEIN"/>
    <property type="match status" value="1"/>
</dbReference>
<keyword evidence="3" id="KW-0805">Transcription regulation</keyword>
<dbReference type="AlphaFoldDB" id="G9XPJ6"/>
<dbReference type="PATRIC" id="fig|537010.4.peg.2714"/>
<protein>
    <submittedName>
        <fullName evidence="6">Sigma-54 interaction domain protein</fullName>
    </submittedName>
</protein>
<evidence type="ECO:0000256" key="1">
    <source>
        <dbReference type="ARBA" id="ARBA00022741"/>
    </source>
</evidence>
<dbReference type="Gene3D" id="1.10.10.60">
    <property type="entry name" value="Homeodomain-like"/>
    <property type="match status" value="1"/>
</dbReference>
<keyword evidence="2" id="KW-0067">ATP-binding</keyword>
<keyword evidence="1" id="KW-0547">Nucleotide-binding</keyword>
<evidence type="ECO:0000313" key="6">
    <source>
        <dbReference type="EMBL" id="EHL06412.1"/>
    </source>
</evidence>
<dbReference type="HOGENOM" id="CLU_929770_0_0_9"/>
<dbReference type="SUPFAM" id="SSF46689">
    <property type="entry name" value="Homeodomain-like"/>
    <property type="match status" value="1"/>
</dbReference>
<dbReference type="InterPro" id="IPR002078">
    <property type="entry name" value="Sigma_54_int"/>
</dbReference>
<proteinExistence type="predicted"/>
<dbReference type="InterPro" id="IPR002197">
    <property type="entry name" value="HTH_Fis"/>
</dbReference>
<dbReference type="Pfam" id="PF14532">
    <property type="entry name" value="Sigma54_activ_2"/>
    <property type="match status" value="1"/>
</dbReference>
<evidence type="ECO:0000313" key="7">
    <source>
        <dbReference type="Proteomes" id="UP000004416"/>
    </source>
</evidence>
<accession>G9XPJ6</accession>
<gene>
    <name evidence="6" type="ORF">HMPREF0322_02892</name>
</gene>
<dbReference type="GO" id="GO:0006355">
    <property type="term" value="P:regulation of DNA-templated transcription"/>
    <property type="evidence" value="ECO:0007669"/>
    <property type="project" value="InterPro"/>
</dbReference>
<dbReference type="InterPro" id="IPR009057">
    <property type="entry name" value="Homeodomain-like_sf"/>
</dbReference>
<evidence type="ECO:0000256" key="4">
    <source>
        <dbReference type="ARBA" id="ARBA00023163"/>
    </source>
</evidence>
<dbReference type="SUPFAM" id="SSF52540">
    <property type="entry name" value="P-loop containing nucleoside triphosphate hydrolases"/>
    <property type="match status" value="1"/>
</dbReference>